<sequence>MSYKGRYNNKRYQDVDDDDDYYEQEEIEEEENEEEEYDQYEDEDENTEELIKKELEAVPFGMLIDMKQKQSEKAQQQLNLQKQKEAQERRQQERELYNKSKNQPIPKALKLSSRFGKREDKDAPLETTAKVPVSRYKQVVNVKKMVARDPRFDSLAGKFDEKLYREKYGFLDDIVKKDINKLSERLKETTDFDLQARITREIQSKRSKLATQDLQDKRRKLKEEWQKQEVENVRQGKKPFYLKQSALKDLEIKDKFKQLKEKKQLDKYMEKRRKKVSSKSKLNLPRTRRSAPEEY</sequence>
<evidence type="ECO:0000256" key="5">
    <source>
        <dbReference type="ARBA" id="ARBA00023242"/>
    </source>
</evidence>
<dbReference type="AlphaFoldDB" id="D3BQY5"/>
<dbReference type="GO" id="GO:0030686">
    <property type="term" value="C:90S preribosome"/>
    <property type="evidence" value="ECO:0007669"/>
    <property type="project" value="TreeGrafter"/>
</dbReference>
<evidence type="ECO:0000313" key="10">
    <source>
        <dbReference type="Proteomes" id="UP000001396"/>
    </source>
</evidence>
<accession>D3BQY5</accession>
<evidence type="ECO:0000256" key="6">
    <source>
        <dbReference type="RuleBase" id="RU368027"/>
    </source>
</evidence>
<dbReference type="GeneID" id="31365857"/>
<dbReference type="Proteomes" id="UP000001396">
    <property type="component" value="Unassembled WGS sequence"/>
</dbReference>
<evidence type="ECO:0000313" key="9">
    <source>
        <dbReference type="EMBL" id="EFA76171.1"/>
    </source>
</evidence>
<feature type="region of interest" description="Disordered" evidence="8">
    <location>
        <begin position="263"/>
        <end position="295"/>
    </location>
</feature>
<comment type="subunit">
    <text evidence="6">Associates with 90S and pre-40S pre-ribosomal particles.</text>
</comment>
<keyword evidence="4 6" id="KW-0698">rRNA processing</keyword>
<dbReference type="PANTHER" id="PTHR21738">
    <property type="entry name" value="RIBOSOMAL RNA PROCESSING PROTEIN 36 HOMOLOG"/>
    <property type="match status" value="1"/>
</dbReference>
<dbReference type="InParanoid" id="D3BQY5"/>
<feature type="region of interest" description="Disordered" evidence="8">
    <location>
        <begin position="64"/>
        <end position="126"/>
    </location>
</feature>
<evidence type="ECO:0000256" key="7">
    <source>
        <dbReference type="SAM" id="Coils"/>
    </source>
</evidence>
<keyword evidence="6" id="KW-0687">Ribonucleoprotein</keyword>
<organism evidence="9 10">
    <name type="scientific">Heterostelium pallidum (strain ATCC 26659 / Pp 5 / PN500)</name>
    <name type="common">Cellular slime mold</name>
    <name type="synonym">Polysphondylium pallidum</name>
    <dbReference type="NCBI Taxonomy" id="670386"/>
    <lineage>
        <taxon>Eukaryota</taxon>
        <taxon>Amoebozoa</taxon>
        <taxon>Evosea</taxon>
        <taxon>Eumycetozoa</taxon>
        <taxon>Dictyostelia</taxon>
        <taxon>Acytosteliales</taxon>
        <taxon>Acytosteliaceae</taxon>
        <taxon>Heterostelium</taxon>
    </lineage>
</organism>
<feature type="compositionally biased region" description="Basic and acidic residues" evidence="8">
    <location>
        <begin position="82"/>
        <end position="98"/>
    </location>
</feature>
<keyword evidence="7" id="KW-0175">Coiled coil</keyword>
<dbReference type="EMBL" id="ADBJ01000049">
    <property type="protein sequence ID" value="EFA76171.1"/>
    <property type="molecule type" value="Genomic_DNA"/>
</dbReference>
<feature type="compositionally biased region" description="Acidic residues" evidence="8">
    <location>
        <begin position="15"/>
        <end position="48"/>
    </location>
</feature>
<protein>
    <recommendedName>
        <fullName evidence="6">rRNA biogenesis protein RRP36</fullName>
    </recommendedName>
</protein>
<comment type="function">
    <text evidence="6">Component of the 90S pre-ribosome involved in the maturation of rRNAs. Required for early cleavages of the pre-RNAs in the 40S ribosomal subunit maturation pathway.</text>
</comment>
<gene>
    <name evidence="9" type="ORF">PPL_10388</name>
</gene>
<keyword evidence="5 6" id="KW-0539">Nucleus</keyword>
<dbReference type="RefSeq" id="XP_020428304.1">
    <property type="nucleotide sequence ID" value="XM_020581164.1"/>
</dbReference>
<keyword evidence="3 6" id="KW-0690">Ribosome biogenesis</keyword>
<evidence type="ECO:0000256" key="4">
    <source>
        <dbReference type="ARBA" id="ARBA00022552"/>
    </source>
</evidence>
<comment type="subcellular location">
    <subcellularLocation>
        <location evidence="1 6">Nucleus</location>
        <location evidence="1 6">Nucleolus</location>
    </subcellularLocation>
</comment>
<evidence type="ECO:0000256" key="3">
    <source>
        <dbReference type="ARBA" id="ARBA00022517"/>
    </source>
</evidence>
<name>D3BQY5_HETP5</name>
<feature type="region of interest" description="Disordered" evidence="8">
    <location>
        <begin position="1"/>
        <end position="49"/>
    </location>
</feature>
<dbReference type="STRING" id="670386.D3BQY5"/>
<evidence type="ECO:0000256" key="8">
    <source>
        <dbReference type="SAM" id="MobiDB-lite"/>
    </source>
</evidence>
<proteinExistence type="inferred from homology"/>
<evidence type="ECO:0000256" key="1">
    <source>
        <dbReference type="ARBA" id="ARBA00004604"/>
    </source>
</evidence>
<comment type="caution">
    <text evidence="9">The sequence shown here is derived from an EMBL/GenBank/DDBJ whole genome shotgun (WGS) entry which is preliminary data.</text>
</comment>
<reference evidence="9 10" key="1">
    <citation type="journal article" date="2011" name="Genome Res.">
        <title>Phylogeny-wide analysis of social amoeba genomes highlights ancient origins for complex intercellular communication.</title>
        <authorList>
            <person name="Heidel A.J."/>
            <person name="Lawal H.M."/>
            <person name="Felder M."/>
            <person name="Schilde C."/>
            <person name="Helps N.R."/>
            <person name="Tunggal B."/>
            <person name="Rivero F."/>
            <person name="John U."/>
            <person name="Schleicher M."/>
            <person name="Eichinger L."/>
            <person name="Platzer M."/>
            <person name="Noegel A.A."/>
            <person name="Schaap P."/>
            <person name="Gloeckner G."/>
        </authorList>
    </citation>
    <scope>NUCLEOTIDE SEQUENCE [LARGE SCALE GENOMIC DNA]</scope>
    <source>
        <strain evidence="10">ATCC 26659 / Pp 5 / PN500</strain>
    </source>
</reference>
<keyword evidence="10" id="KW-1185">Reference proteome</keyword>
<comment type="similarity">
    <text evidence="2 6">Belongs to the RRP36 family.</text>
</comment>
<dbReference type="PANTHER" id="PTHR21738:SF0">
    <property type="entry name" value="RIBOSOMAL RNA PROCESSING PROTEIN 36 HOMOLOG"/>
    <property type="match status" value="1"/>
</dbReference>
<feature type="coiled-coil region" evidence="7">
    <location>
        <begin position="204"/>
        <end position="231"/>
    </location>
</feature>
<dbReference type="InterPro" id="IPR009292">
    <property type="entry name" value="RRP36"/>
</dbReference>
<dbReference type="OMA" id="ERKEMPW"/>
<dbReference type="FunCoup" id="D3BQY5">
    <property type="interactions" value="401"/>
</dbReference>
<dbReference type="GO" id="GO:0005730">
    <property type="term" value="C:nucleolus"/>
    <property type="evidence" value="ECO:0007669"/>
    <property type="project" value="UniProtKB-SubCell"/>
</dbReference>
<dbReference type="GO" id="GO:0000462">
    <property type="term" value="P:maturation of SSU-rRNA from tricistronic rRNA transcript (SSU-rRNA, 5.8S rRNA, LSU-rRNA)"/>
    <property type="evidence" value="ECO:0007669"/>
    <property type="project" value="TreeGrafter"/>
</dbReference>
<evidence type="ECO:0000256" key="2">
    <source>
        <dbReference type="ARBA" id="ARBA00009418"/>
    </source>
</evidence>
<dbReference type="Pfam" id="PF06102">
    <property type="entry name" value="RRP36"/>
    <property type="match status" value="1"/>
</dbReference>